<evidence type="ECO:0000313" key="1">
    <source>
        <dbReference type="EMBL" id="BDD02095.1"/>
    </source>
</evidence>
<gene>
    <name evidence="1" type="ORF">PEPS_43750</name>
</gene>
<reference evidence="1 2" key="1">
    <citation type="submission" date="2021-12" db="EMBL/GenBank/DDBJ databases">
        <title>Genome sequencing of bacteria with rrn-lacking chromosome and rrn-plasmid.</title>
        <authorList>
            <person name="Anda M."/>
            <person name="Iwasaki W."/>
        </authorList>
    </citation>
    <scope>NUCLEOTIDE SEQUENCE [LARGE SCALE GENOMIC DNA]</scope>
    <source>
        <strain evidence="1 2">NBRC 101262</strain>
        <plasmid evidence="1 2">pPP6</plasmid>
    </source>
</reference>
<proteinExistence type="predicted"/>
<dbReference type="EMBL" id="AP025298">
    <property type="protein sequence ID" value="BDD02095.1"/>
    <property type="molecule type" value="Genomic_DNA"/>
</dbReference>
<geneLocation type="plasmid" evidence="1 2">
    <name>pPP6</name>
</geneLocation>
<evidence type="ECO:0008006" key="3">
    <source>
        <dbReference type="Google" id="ProtNLM"/>
    </source>
</evidence>
<protein>
    <recommendedName>
        <fullName evidence="3">Helix-turn-helix type 11 domain-containing protein</fullName>
    </recommendedName>
</protein>
<dbReference type="Proteomes" id="UP001354989">
    <property type="component" value="Plasmid pPP6"/>
</dbReference>
<keyword evidence="2" id="KW-1185">Reference proteome</keyword>
<sequence>MNIKQEIILQSYRDRMSQRQIAHELEISRKTVKKYLVEFELLVKSHPNFTTAFRTYSVQAPAYDVSNSTEVKMTKELQDRINALLTENDRQRKLGLGKQLLNGRDIYDIVLQEGYSISYSSVCAFIFQQKRGKETGGFYPTAGGSWQLL</sequence>
<name>A0ABM7VM57_9BACT</name>
<organism evidence="1 2">
    <name type="scientific">Persicobacter psychrovividus</name>
    <dbReference type="NCBI Taxonomy" id="387638"/>
    <lineage>
        <taxon>Bacteria</taxon>
        <taxon>Pseudomonadati</taxon>
        <taxon>Bacteroidota</taxon>
        <taxon>Cytophagia</taxon>
        <taxon>Cytophagales</taxon>
        <taxon>Persicobacteraceae</taxon>
        <taxon>Persicobacter</taxon>
    </lineage>
</organism>
<dbReference type="Gene3D" id="1.10.10.60">
    <property type="entry name" value="Homeodomain-like"/>
    <property type="match status" value="1"/>
</dbReference>
<dbReference type="RefSeq" id="WP_338399386.1">
    <property type="nucleotide sequence ID" value="NZ_AP025298.1"/>
</dbReference>
<accession>A0ABM7VM57</accession>
<evidence type="ECO:0000313" key="2">
    <source>
        <dbReference type="Proteomes" id="UP001354989"/>
    </source>
</evidence>
<keyword evidence="1" id="KW-0614">Plasmid</keyword>